<dbReference type="PRINTS" id="PR00598">
    <property type="entry name" value="HTHMARR"/>
</dbReference>
<name>A0ABV7XA31_9SPHN</name>
<comment type="caution">
    <text evidence="2">The sequence shown here is derived from an EMBL/GenBank/DDBJ whole genome shotgun (WGS) entry which is preliminary data.</text>
</comment>
<accession>A0ABV7XA31</accession>
<dbReference type="InterPro" id="IPR036390">
    <property type="entry name" value="WH_DNA-bd_sf"/>
</dbReference>
<dbReference type="InterPro" id="IPR039422">
    <property type="entry name" value="MarR/SlyA-like"/>
</dbReference>
<evidence type="ECO:0000259" key="1">
    <source>
        <dbReference type="PROSITE" id="PS50995"/>
    </source>
</evidence>
<dbReference type="EMBL" id="JBHRXV010000009">
    <property type="protein sequence ID" value="MFC3712990.1"/>
    <property type="molecule type" value="Genomic_DNA"/>
</dbReference>
<dbReference type="Proteomes" id="UP001595615">
    <property type="component" value="Unassembled WGS sequence"/>
</dbReference>
<dbReference type="PANTHER" id="PTHR33164:SF95">
    <property type="entry name" value="TRANSCRIPTIONAL REGULATOR"/>
    <property type="match status" value="1"/>
</dbReference>
<dbReference type="Gene3D" id="1.10.10.10">
    <property type="entry name" value="Winged helix-like DNA-binding domain superfamily/Winged helix DNA-binding domain"/>
    <property type="match status" value="1"/>
</dbReference>
<dbReference type="InterPro" id="IPR036388">
    <property type="entry name" value="WH-like_DNA-bd_sf"/>
</dbReference>
<evidence type="ECO:0000313" key="3">
    <source>
        <dbReference type="Proteomes" id="UP001595615"/>
    </source>
</evidence>
<dbReference type="PROSITE" id="PS50995">
    <property type="entry name" value="HTH_MARR_2"/>
    <property type="match status" value="1"/>
</dbReference>
<keyword evidence="3" id="KW-1185">Reference proteome</keyword>
<dbReference type="InterPro" id="IPR000835">
    <property type="entry name" value="HTH_MarR-typ"/>
</dbReference>
<dbReference type="PANTHER" id="PTHR33164">
    <property type="entry name" value="TRANSCRIPTIONAL REGULATOR, MARR FAMILY"/>
    <property type="match status" value="1"/>
</dbReference>
<organism evidence="2 3">
    <name type="scientific">Sphingoaurantiacus capsulatus</name>
    <dbReference type="NCBI Taxonomy" id="1771310"/>
    <lineage>
        <taxon>Bacteria</taxon>
        <taxon>Pseudomonadati</taxon>
        <taxon>Pseudomonadota</taxon>
        <taxon>Alphaproteobacteria</taxon>
        <taxon>Sphingomonadales</taxon>
        <taxon>Sphingosinicellaceae</taxon>
        <taxon>Sphingoaurantiacus</taxon>
    </lineage>
</organism>
<dbReference type="SMART" id="SM00347">
    <property type="entry name" value="HTH_MARR"/>
    <property type="match status" value="1"/>
</dbReference>
<reference evidence="3" key="1">
    <citation type="journal article" date="2019" name="Int. J. Syst. Evol. Microbiol.">
        <title>The Global Catalogue of Microorganisms (GCM) 10K type strain sequencing project: providing services to taxonomists for standard genome sequencing and annotation.</title>
        <authorList>
            <consortium name="The Broad Institute Genomics Platform"/>
            <consortium name="The Broad Institute Genome Sequencing Center for Infectious Disease"/>
            <person name="Wu L."/>
            <person name="Ma J."/>
        </authorList>
    </citation>
    <scope>NUCLEOTIDE SEQUENCE [LARGE SCALE GENOMIC DNA]</scope>
    <source>
        <strain evidence="3">KCTC 42644</strain>
    </source>
</reference>
<sequence>MTTRKAERPRATPFKDFDITSAPGHLLRRCHQRSHELYNEVTAEFGLTRQQFALLLALLQRPGSSVQEITDLTGVDRNTLGGIVTRLEAKKLLDRRRSDRDARAYELQITPTGIALLAEMEAAIATVGNRILEPLTPTERADFLRYARKLAGLD</sequence>
<feature type="domain" description="HTH marR-type" evidence="1">
    <location>
        <begin position="1"/>
        <end position="152"/>
    </location>
</feature>
<evidence type="ECO:0000313" key="2">
    <source>
        <dbReference type="EMBL" id="MFC3712990.1"/>
    </source>
</evidence>
<dbReference type="SUPFAM" id="SSF46785">
    <property type="entry name" value="Winged helix' DNA-binding domain"/>
    <property type="match status" value="1"/>
</dbReference>
<dbReference type="Pfam" id="PF12802">
    <property type="entry name" value="MarR_2"/>
    <property type="match status" value="1"/>
</dbReference>
<dbReference type="RefSeq" id="WP_380860947.1">
    <property type="nucleotide sequence ID" value="NZ_JBHRXV010000009.1"/>
</dbReference>
<gene>
    <name evidence="2" type="ORF">ACFOMD_10430</name>
</gene>
<protein>
    <submittedName>
        <fullName evidence="2">MarR family winged helix-turn-helix transcriptional regulator</fullName>
    </submittedName>
</protein>
<proteinExistence type="predicted"/>